<dbReference type="PANTHER" id="PTHR45889:SF5">
    <property type="entry name" value="CELL ADHESION MOLECULE 3"/>
    <property type="match status" value="1"/>
</dbReference>
<dbReference type="GO" id="GO:0042734">
    <property type="term" value="C:presynaptic membrane"/>
    <property type="evidence" value="ECO:0007669"/>
    <property type="project" value="TreeGrafter"/>
</dbReference>
<feature type="chain" id="PRO_5035299968" evidence="2">
    <location>
        <begin position="28"/>
        <end position="857"/>
    </location>
</feature>
<dbReference type="CDD" id="cd20229">
    <property type="entry name" value="PFM_tachylectin-like"/>
    <property type="match status" value="1"/>
</dbReference>
<evidence type="ECO:0000313" key="5">
    <source>
        <dbReference type="RefSeq" id="XP_041445586.1"/>
    </source>
</evidence>
<gene>
    <name evidence="5" type="primary">LOC121402885</name>
</gene>
<dbReference type="InterPro" id="IPR003599">
    <property type="entry name" value="Ig_sub"/>
</dbReference>
<dbReference type="Gene3D" id="2.170.15.10">
    <property type="entry name" value="Proaerolysin, chain A, domain 3"/>
    <property type="match status" value="1"/>
</dbReference>
<dbReference type="CDD" id="cd00098">
    <property type="entry name" value="IgC1"/>
    <property type="match status" value="1"/>
</dbReference>
<dbReference type="InterPro" id="IPR003597">
    <property type="entry name" value="Ig_C1-set"/>
</dbReference>
<dbReference type="InterPro" id="IPR036179">
    <property type="entry name" value="Ig-like_dom_sf"/>
</dbReference>
<reference evidence="5" key="1">
    <citation type="submission" date="2025-08" db="UniProtKB">
        <authorList>
            <consortium name="RefSeq"/>
        </authorList>
    </citation>
    <scope>IDENTIFICATION</scope>
    <source>
        <strain evidence="5">J_2021</strain>
        <tissue evidence="5">Erythrocytes</tissue>
    </source>
</reference>
<dbReference type="SUPFAM" id="SSF48726">
    <property type="entry name" value="Immunoglobulin"/>
    <property type="match status" value="2"/>
</dbReference>
<dbReference type="Proteomes" id="UP000186698">
    <property type="component" value="Chromosome 4L"/>
</dbReference>
<dbReference type="PROSITE" id="PS50835">
    <property type="entry name" value="IG_LIKE"/>
    <property type="match status" value="2"/>
</dbReference>
<proteinExistence type="predicted"/>
<dbReference type="RefSeq" id="XP_041445586.1">
    <property type="nucleotide sequence ID" value="XM_041589652.1"/>
</dbReference>
<dbReference type="Pfam" id="PF07654">
    <property type="entry name" value="C1-set"/>
    <property type="match status" value="1"/>
</dbReference>
<sequence>MERKLGTSLNPPILFCFLLVLLPGTETLEVKVSDSAVKVVKEQDVFIPCTISGYGSTELDLQLLSVHWSRGSDPVYIYDRGSPNPIRTGSELDVRLIKGNAGLYLPQVQMNEEGQYTCTVTYNNEGAEGTSSLEVSVKPSARLVPSDVIIEEGTERGVTCHANNYYPEMIKFQWIKHLNVTQHVVLRQGVSTNEPLENGDGTFNVTSQLMLKPSLGHDGEKYSCIISHRSLGNSLVLDFILSVKEWRSIMIGAVVGTLAAVILVAGICCGYFMFMKKEPPRLSPIMGSELLLHEKKATLSFQISGFRPRDIQITINLKRKGGESAKIYSWNSEVQTGSSAPRDTDGWDVAEMKQLLRNGEMNVPPAQRQLRVEMVNVIRTNKRGISNCQCTIHITPDIEEDDGAELTVKVTHSALRLPISESCRLQVNEETMLLVMDEDYRVRVGPAPRDPTDNFHERAITLGRLDGLENIALSPTGKLFAIREGNLYSGPVSSCTNQILFSPDRRNEHTGWDMFKLISVDPRGLLCAVKHSGTVFRGPHPDNESQNWIGDLGVYVGQYNCSDVDSVFFDPQGSLYAKTSDGQIKMWVKPAETDSDWLDLGTALRQRDDRDSPHVISFCPEGNLWWVSEAEGKLYKGPQPTQHNPGYWGVATFLGQDYNRYRLFGFIGGTFIQRIQKFEFLPELGKIVTEMNIIVNVKTYDNSKGDNTLNDTFSFEETIKETSRFIYDHNIVFMEEAETTFMEGIPVIDTGRDSKISLDNNITHRWDFTNTNEREVTLSLQEPVVVAIGKAVHMEVSVQKAKISVPYKVRLLTGQGHTITIEGSWEGTTFYNLRATPRKARGGKSYSYCAPKSIWKE</sequence>
<dbReference type="GO" id="GO:0007156">
    <property type="term" value="P:homophilic cell adhesion via plasma membrane adhesion molecules"/>
    <property type="evidence" value="ECO:0007669"/>
    <property type="project" value="TreeGrafter"/>
</dbReference>
<organism evidence="4 5">
    <name type="scientific">Xenopus laevis</name>
    <name type="common">African clawed frog</name>
    <dbReference type="NCBI Taxonomy" id="8355"/>
    <lineage>
        <taxon>Eukaryota</taxon>
        <taxon>Metazoa</taxon>
        <taxon>Chordata</taxon>
        <taxon>Craniata</taxon>
        <taxon>Vertebrata</taxon>
        <taxon>Euteleostomi</taxon>
        <taxon>Amphibia</taxon>
        <taxon>Batrachia</taxon>
        <taxon>Anura</taxon>
        <taxon>Pipoidea</taxon>
        <taxon>Pipidae</taxon>
        <taxon>Xenopodinae</taxon>
        <taxon>Xenopus</taxon>
        <taxon>Xenopus</taxon>
    </lineage>
</organism>
<feature type="signal peptide" evidence="2">
    <location>
        <begin position="1"/>
        <end position="27"/>
    </location>
</feature>
<evidence type="ECO:0000256" key="1">
    <source>
        <dbReference type="SAM" id="Phobius"/>
    </source>
</evidence>
<feature type="transmembrane region" description="Helical" evidence="1">
    <location>
        <begin position="249"/>
        <end position="274"/>
    </location>
</feature>
<dbReference type="InterPro" id="IPR007110">
    <property type="entry name" value="Ig-like_dom"/>
</dbReference>
<dbReference type="InterPro" id="IPR013783">
    <property type="entry name" value="Ig-like_fold"/>
</dbReference>
<keyword evidence="2" id="KW-0732">Signal</keyword>
<dbReference type="GeneID" id="121402885"/>
<dbReference type="SMART" id="SM00407">
    <property type="entry name" value="IGc1"/>
    <property type="match status" value="1"/>
</dbReference>
<keyword evidence="4" id="KW-1185">Reference proteome</keyword>
<keyword evidence="1" id="KW-1133">Transmembrane helix</keyword>
<dbReference type="Gene3D" id="2.115.10.10">
    <property type="entry name" value="Tachylectin 2"/>
    <property type="match status" value="1"/>
</dbReference>
<dbReference type="SUPFAM" id="SSF50934">
    <property type="entry name" value="Tachylectin-2"/>
    <property type="match status" value="1"/>
</dbReference>
<evidence type="ECO:0000313" key="4">
    <source>
        <dbReference type="Proteomes" id="UP000186698"/>
    </source>
</evidence>
<dbReference type="InterPro" id="IPR013106">
    <property type="entry name" value="Ig_V-set"/>
</dbReference>
<feature type="domain" description="Ig-like" evidence="3">
    <location>
        <begin position="139"/>
        <end position="242"/>
    </location>
</feature>
<dbReference type="Pfam" id="PF07686">
    <property type="entry name" value="V-set"/>
    <property type="match status" value="1"/>
</dbReference>
<evidence type="ECO:0000256" key="2">
    <source>
        <dbReference type="SAM" id="SignalP"/>
    </source>
</evidence>
<accession>A0A8J1MVV7</accession>
<dbReference type="SUPFAM" id="SSF56973">
    <property type="entry name" value="Aerolisin/ETX pore-forming domain"/>
    <property type="match status" value="1"/>
</dbReference>
<evidence type="ECO:0000259" key="3">
    <source>
        <dbReference type="PROSITE" id="PS50835"/>
    </source>
</evidence>
<dbReference type="InterPro" id="IPR036813">
    <property type="entry name" value="Tachylectin2_sf"/>
</dbReference>
<protein>
    <submittedName>
        <fullName evidence="5">Uncharacterized protein LOC121402885</fullName>
    </submittedName>
</protein>
<dbReference type="KEGG" id="xla:121402885"/>
<feature type="domain" description="Ig-like" evidence="3">
    <location>
        <begin position="23"/>
        <end position="134"/>
    </location>
</feature>
<dbReference type="InterPro" id="IPR023294">
    <property type="entry name" value="Tachylectin2"/>
</dbReference>
<name>A0A8J1MVV7_XENLA</name>
<keyword evidence="1" id="KW-0812">Transmembrane</keyword>
<dbReference type="Pfam" id="PF14517">
    <property type="entry name" value="Tachylectin"/>
    <property type="match status" value="1"/>
</dbReference>
<keyword evidence="1" id="KW-0472">Membrane</keyword>
<dbReference type="Gene3D" id="2.60.40.10">
    <property type="entry name" value="Immunoglobulins"/>
    <property type="match status" value="3"/>
</dbReference>
<dbReference type="AlphaFoldDB" id="A0A8J1MVV7"/>
<dbReference type="SMART" id="SM00409">
    <property type="entry name" value="IG"/>
    <property type="match status" value="2"/>
</dbReference>
<dbReference type="PANTHER" id="PTHR45889">
    <property type="entry name" value="IG-LIKE DOMAIN-CONTAINING PROTEIN"/>
    <property type="match status" value="1"/>
</dbReference>
<dbReference type="OrthoDB" id="9983389at2759"/>